<dbReference type="Pfam" id="PF09586">
    <property type="entry name" value="YfhO"/>
    <property type="match status" value="1"/>
</dbReference>
<dbReference type="KEGG" id="ppn:Palpr_1246"/>
<dbReference type="eggNOG" id="COG4485">
    <property type="taxonomic scope" value="Bacteria"/>
</dbReference>
<dbReference type="PANTHER" id="PTHR38454:SF1">
    <property type="entry name" value="INTEGRAL MEMBRANE PROTEIN"/>
    <property type="match status" value="1"/>
</dbReference>
<feature type="transmembrane region" description="Helical" evidence="1">
    <location>
        <begin position="122"/>
        <end position="143"/>
    </location>
</feature>
<proteinExistence type="predicted"/>
<keyword evidence="3" id="KW-1185">Reference proteome</keyword>
<dbReference type="PANTHER" id="PTHR38454">
    <property type="entry name" value="INTEGRAL MEMBRANE PROTEIN-RELATED"/>
    <property type="match status" value="1"/>
</dbReference>
<feature type="transmembrane region" description="Helical" evidence="1">
    <location>
        <begin position="224"/>
        <end position="246"/>
    </location>
</feature>
<reference key="1">
    <citation type="submission" date="2010-11" db="EMBL/GenBank/DDBJ databases">
        <title>The complete genome of Paludibacter propionicigenes DSM 17365.</title>
        <authorList>
            <consortium name="US DOE Joint Genome Institute (JGI-PGF)"/>
            <person name="Lucas S."/>
            <person name="Copeland A."/>
            <person name="Lapidus A."/>
            <person name="Bruce D."/>
            <person name="Goodwin L."/>
            <person name="Pitluck S."/>
            <person name="Kyrpides N."/>
            <person name="Mavromatis K."/>
            <person name="Ivanova N."/>
            <person name="Munk A.C."/>
            <person name="Brettin T."/>
            <person name="Detter J.C."/>
            <person name="Han C."/>
            <person name="Tapia R."/>
            <person name="Land M."/>
            <person name="Hauser L."/>
            <person name="Markowitz V."/>
            <person name="Cheng J.-F."/>
            <person name="Hugenholtz P."/>
            <person name="Woyke T."/>
            <person name="Wu D."/>
            <person name="Gronow S."/>
            <person name="Wellnitz S."/>
            <person name="Brambilla E."/>
            <person name="Klenk H.-P."/>
            <person name="Eisen J.A."/>
        </authorList>
    </citation>
    <scope>NUCLEOTIDE SEQUENCE</scope>
    <source>
        <strain>WB4</strain>
    </source>
</reference>
<dbReference type="InterPro" id="IPR018580">
    <property type="entry name" value="Uncharacterised_YfhO"/>
</dbReference>
<evidence type="ECO:0000313" key="2">
    <source>
        <dbReference type="EMBL" id="ADQ79393.1"/>
    </source>
</evidence>
<evidence type="ECO:0000313" key="3">
    <source>
        <dbReference type="Proteomes" id="UP000008718"/>
    </source>
</evidence>
<dbReference type="RefSeq" id="WP_013444762.1">
    <property type="nucleotide sequence ID" value="NC_014734.1"/>
</dbReference>
<feature type="transmembrane region" description="Helical" evidence="1">
    <location>
        <begin position="171"/>
        <end position="187"/>
    </location>
</feature>
<keyword evidence="1" id="KW-0812">Transmembrane</keyword>
<name>E4T3U9_PALPW</name>
<protein>
    <recommendedName>
        <fullName evidence="4">Bacterial membrane protein YfhO</fullName>
    </recommendedName>
</protein>
<keyword evidence="1" id="KW-0472">Membrane</keyword>
<dbReference type="HOGENOM" id="CLU_008305_0_0_10"/>
<keyword evidence="1" id="KW-1133">Transmembrane helix</keyword>
<feature type="transmembrane region" description="Helical" evidence="1">
    <location>
        <begin position="407"/>
        <end position="425"/>
    </location>
</feature>
<sequence length="829" mass="92257">MNKTVLTKFAPHIAAFLVFVCISFLYFTPVIEGKQLIGHDTESWACMAKESVDYNATHSDVALWTNSMFGGMPTYQIAMSQPNNILKFVDDVIRVFPNTVYYLMLYLIGFYILLLAFRVNPWLAIVGAIAFAFASYNFIIVAVGHNSKAITIAYMAPLIGSVFMTFRRKLLLGGILTAIFLGLAVRANHVQILYYTVIILIFLAIAEFIYSLKEKEITKFLKSCGVLLAAAAIGVGMNATALLTTYDYSKATMRGDSNGLTVDAQSSQHGLNKDYITQWSYGIDETMTLLIPDFKGGASGGTLTADSETGKKLTELGAPDVAKIMKENQFPLYWGDQPGTSGPVYIGAIVCFLFVLSLFIVDKRTKWWLLPMIALTLMLSWGKNFMWLTDLFINYVPLYNKFRTVSMTLVAAGFGITLLAILALKEVFAEKTDKQKLIKPVLISAGIVGGIALIFALIPSLSGSFISPADAQYQGNNAFLRETLPLDRAALLRSDALRSLAFVLLSAGLIWLYAKNYLKAKLAYVLFAVLVLADMVPVAKRYLNNDNFQRPRRIENLIQPSTADKIILEDKSQFRMLDATVDVFQNASPSYFHKNIGGYHAAKLRRYQELINMYLTKELTQLFSSFSRVKSTDQLSGTLDSLNVLNMLNMKYLIYNKEAAPLVNPYANGNAWFVSKVRTANDANEEMKILGEINTKNEAVVDKSFASVLPAKLSADSSAHIALTKYEPNQLKYSFSSKTDQMAVFSEIYYDKGWNAYIGGKQVPYVRANYLLRAMPLKAGNYEIEFRFEPKSYSVGNTIALISSILLILGLAGFGFLQWKNSKQTAQQA</sequence>
<feature type="transmembrane region" description="Helical" evidence="1">
    <location>
        <begin position="368"/>
        <end position="387"/>
    </location>
</feature>
<feature type="transmembrane region" description="Helical" evidence="1">
    <location>
        <begin position="193"/>
        <end position="212"/>
    </location>
</feature>
<feature type="transmembrane region" description="Helical" evidence="1">
    <location>
        <begin position="496"/>
        <end position="514"/>
    </location>
</feature>
<feature type="transmembrane region" description="Helical" evidence="1">
    <location>
        <begin position="799"/>
        <end position="817"/>
    </location>
</feature>
<feature type="transmembrane region" description="Helical" evidence="1">
    <location>
        <begin position="149"/>
        <end position="166"/>
    </location>
</feature>
<evidence type="ECO:0008006" key="4">
    <source>
        <dbReference type="Google" id="ProtNLM"/>
    </source>
</evidence>
<gene>
    <name evidence="2" type="ordered locus">Palpr_1246</name>
</gene>
<dbReference type="EMBL" id="CP002345">
    <property type="protein sequence ID" value="ADQ79393.1"/>
    <property type="molecule type" value="Genomic_DNA"/>
</dbReference>
<feature type="transmembrane region" description="Helical" evidence="1">
    <location>
        <begin position="342"/>
        <end position="361"/>
    </location>
</feature>
<dbReference type="STRING" id="694427.Palpr_1246"/>
<feature type="transmembrane region" description="Helical" evidence="1">
    <location>
        <begin position="99"/>
        <end position="117"/>
    </location>
</feature>
<feature type="transmembrane region" description="Helical" evidence="1">
    <location>
        <begin position="437"/>
        <end position="458"/>
    </location>
</feature>
<accession>E4T3U9</accession>
<dbReference type="Proteomes" id="UP000008718">
    <property type="component" value="Chromosome"/>
</dbReference>
<dbReference type="AlphaFoldDB" id="E4T3U9"/>
<feature type="transmembrane region" description="Helical" evidence="1">
    <location>
        <begin position="12"/>
        <end position="31"/>
    </location>
</feature>
<feature type="transmembrane region" description="Helical" evidence="1">
    <location>
        <begin position="521"/>
        <end position="539"/>
    </location>
</feature>
<organism evidence="2 3">
    <name type="scientific">Paludibacter propionicigenes (strain DSM 17365 / JCM 13257 / WB4)</name>
    <dbReference type="NCBI Taxonomy" id="694427"/>
    <lineage>
        <taxon>Bacteria</taxon>
        <taxon>Pseudomonadati</taxon>
        <taxon>Bacteroidota</taxon>
        <taxon>Bacteroidia</taxon>
        <taxon>Bacteroidales</taxon>
        <taxon>Paludibacteraceae</taxon>
        <taxon>Paludibacter</taxon>
    </lineage>
</organism>
<evidence type="ECO:0000256" key="1">
    <source>
        <dbReference type="SAM" id="Phobius"/>
    </source>
</evidence>
<reference evidence="2 3" key="2">
    <citation type="journal article" date="2011" name="Stand. Genomic Sci.">
        <title>Complete genome sequence of Paludibacter propionicigenes type strain (WB4).</title>
        <authorList>
            <person name="Gronow S."/>
            <person name="Munk C."/>
            <person name="Lapidus A."/>
            <person name="Nolan M."/>
            <person name="Lucas S."/>
            <person name="Hammon N."/>
            <person name="Deshpande S."/>
            <person name="Cheng J.F."/>
            <person name="Tapia R."/>
            <person name="Han C."/>
            <person name="Goodwin L."/>
            <person name="Pitluck S."/>
            <person name="Liolios K."/>
            <person name="Ivanova N."/>
            <person name="Mavromatis K."/>
            <person name="Mikhailova N."/>
            <person name="Pati A."/>
            <person name="Chen A."/>
            <person name="Palaniappan K."/>
            <person name="Land M."/>
            <person name="Hauser L."/>
            <person name="Chang Y.J."/>
            <person name="Jeffries C.D."/>
            <person name="Brambilla E."/>
            <person name="Rohde M."/>
            <person name="Goker M."/>
            <person name="Detter J.C."/>
            <person name="Woyke T."/>
            <person name="Bristow J."/>
            <person name="Eisen J.A."/>
            <person name="Markowitz V."/>
            <person name="Hugenholtz P."/>
            <person name="Kyrpides N.C."/>
            <person name="Klenk H.P."/>
        </authorList>
    </citation>
    <scope>NUCLEOTIDE SEQUENCE [LARGE SCALE GENOMIC DNA]</scope>
    <source>
        <strain evidence="3">DSM 17365 / JCM 13257 / WB4</strain>
    </source>
</reference>